<evidence type="ECO:0000313" key="1">
    <source>
        <dbReference type="EMBL" id="KVH96661.1"/>
    </source>
</evidence>
<evidence type="ECO:0000313" key="2">
    <source>
        <dbReference type="Proteomes" id="UP000243975"/>
    </source>
</evidence>
<sequence>MASFDNQVRNGARNLKRFFTKTATRKIVIACKKDVTESFRFACSANEIVIIEGLDEENLDS</sequence>
<protein>
    <submittedName>
        <fullName evidence="1">Uncharacterized protein</fullName>
    </submittedName>
</protein>
<dbReference type="Gramene" id="KVH96661">
    <property type="protein sequence ID" value="KVH96661"/>
    <property type="gene ID" value="Ccrd_001247"/>
</dbReference>
<comment type="caution">
    <text evidence="1">The sequence shown here is derived from an EMBL/GenBank/DDBJ whole genome shotgun (WGS) entry which is preliminary data.</text>
</comment>
<organism evidence="1 2">
    <name type="scientific">Cynara cardunculus var. scolymus</name>
    <name type="common">Globe artichoke</name>
    <name type="synonym">Cynara scolymus</name>
    <dbReference type="NCBI Taxonomy" id="59895"/>
    <lineage>
        <taxon>Eukaryota</taxon>
        <taxon>Viridiplantae</taxon>
        <taxon>Streptophyta</taxon>
        <taxon>Embryophyta</taxon>
        <taxon>Tracheophyta</taxon>
        <taxon>Spermatophyta</taxon>
        <taxon>Magnoliopsida</taxon>
        <taxon>eudicotyledons</taxon>
        <taxon>Gunneridae</taxon>
        <taxon>Pentapetalae</taxon>
        <taxon>asterids</taxon>
        <taxon>campanulids</taxon>
        <taxon>Asterales</taxon>
        <taxon>Asteraceae</taxon>
        <taxon>Carduoideae</taxon>
        <taxon>Cardueae</taxon>
        <taxon>Carduinae</taxon>
        <taxon>Cynara</taxon>
    </lineage>
</organism>
<gene>
    <name evidence="1" type="ORF">Ccrd_001247</name>
</gene>
<reference evidence="1 2" key="1">
    <citation type="journal article" date="2016" name="Sci. Rep.">
        <title>The genome sequence of the outbreeding globe artichoke constructed de novo incorporating a phase-aware low-pass sequencing strategy of F1 progeny.</title>
        <authorList>
            <person name="Scaglione D."/>
            <person name="Reyes-Chin-Wo S."/>
            <person name="Acquadro A."/>
            <person name="Froenicke L."/>
            <person name="Portis E."/>
            <person name="Beitel C."/>
            <person name="Tirone M."/>
            <person name="Mauro R."/>
            <person name="Lo Monaco A."/>
            <person name="Mauromicale G."/>
            <person name="Faccioli P."/>
            <person name="Cattivelli L."/>
            <person name="Rieseberg L."/>
            <person name="Michelmore R."/>
            <person name="Lanteri S."/>
        </authorList>
    </citation>
    <scope>NUCLEOTIDE SEQUENCE [LARGE SCALE GENOMIC DNA]</scope>
    <source>
        <strain evidence="1">2C</strain>
    </source>
</reference>
<accession>A0A103XTP5</accession>
<name>A0A103XTP5_CYNCS</name>
<proteinExistence type="predicted"/>
<dbReference type="Proteomes" id="UP000243975">
    <property type="component" value="Unassembled WGS sequence"/>
</dbReference>
<keyword evidence="2" id="KW-1185">Reference proteome</keyword>
<dbReference type="EMBL" id="LEKV01004257">
    <property type="protein sequence ID" value="KVH96661.1"/>
    <property type="molecule type" value="Genomic_DNA"/>
</dbReference>
<dbReference type="AlphaFoldDB" id="A0A103XTP5"/>